<gene>
    <name evidence="7" type="ORF">PFICI_14504</name>
</gene>
<name>W3WI42_PESFW</name>
<dbReference type="InterPro" id="IPR017972">
    <property type="entry name" value="Cyt_P450_CS"/>
</dbReference>
<evidence type="ECO:0000256" key="3">
    <source>
        <dbReference type="ARBA" id="ARBA00022723"/>
    </source>
</evidence>
<dbReference type="PANTHER" id="PTHR24305:SF147">
    <property type="entry name" value="P450, PUTATIVE (EUROFUNG)-RELATED"/>
    <property type="match status" value="1"/>
</dbReference>
<dbReference type="InterPro" id="IPR002401">
    <property type="entry name" value="Cyt_P450_E_grp-I"/>
</dbReference>
<dbReference type="AlphaFoldDB" id="W3WI42"/>
<dbReference type="GO" id="GO:0020037">
    <property type="term" value="F:heme binding"/>
    <property type="evidence" value="ECO:0007669"/>
    <property type="project" value="InterPro"/>
</dbReference>
<evidence type="ECO:0000313" key="8">
    <source>
        <dbReference type="Proteomes" id="UP000030651"/>
    </source>
</evidence>
<feature type="binding site" description="axial binding residue" evidence="5">
    <location>
        <position position="441"/>
    </location>
    <ligand>
        <name>heme</name>
        <dbReference type="ChEBI" id="CHEBI:30413"/>
    </ligand>
    <ligandPart>
        <name>Fe</name>
        <dbReference type="ChEBI" id="CHEBI:18248"/>
    </ligandPart>
</feature>
<dbReference type="eggNOG" id="KOG0159">
    <property type="taxonomic scope" value="Eukaryota"/>
</dbReference>
<keyword evidence="8" id="KW-1185">Reference proteome</keyword>
<keyword evidence="2 5" id="KW-0349">Heme</keyword>
<dbReference type="PANTHER" id="PTHR24305">
    <property type="entry name" value="CYTOCHROME P450"/>
    <property type="match status" value="1"/>
</dbReference>
<dbReference type="EMBL" id="KI912121">
    <property type="protein sequence ID" value="ETS73558.1"/>
    <property type="molecule type" value="Genomic_DNA"/>
</dbReference>
<accession>W3WI42</accession>
<dbReference type="SUPFAM" id="SSF48264">
    <property type="entry name" value="Cytochrome P450"/>
    <property type="match status" value="1"/>
</dbReference>
<dbReference type="GeneID" id="19279517"/>
<dbReference type="InterPro" id="IPR001128">
    <property type="entry name" value="Cyt_P450"/>
</dbReference>
<dbReference type="RefSeq" id="XP_007841276.1">
    <property type="nucleotide sequence ID" value="XM_007843085.1"/>
</dbReference>
<evidence type="ECO:0000256" key="2">
    <source>
        <dbReference type="ARBA" id="ARBA00022617"/>
    </source>
</evidence>
<proteinExistence type="inferred from homology"/>
<dbReference type="PRINTS" id="PR00385">
    <property type="entry name" value="P450"/>
</dbReference>
<dbReference type="PRINTS" id="PR00463">
    <property type="entry name" value="EP450I"/>
</dbReference>
<dbReference type="InterPro" id="IPR050121">
    <property type="entry name" value="Cytochrome_P450_monoxygenase"/>
</dbReference>
<keyword evidence="4 5" id="KW-0408">Iron</keyword>
<dbReference type="GO" id="GO:0016705">
    <property type="term" value="F:oxidoreductase activity, acting on paired donors, with incorporation or reduction of molecular oxygen"/>
    <property type="evidence" value="ECO:0007669"/>
    <property type="project" value="InterPro"/>
</dbReference>
<dbReference type="Gene3D" id="1.10.630.10">
    <property type="entry name" value="Cytochrome P450"/>
    <property type="match status" value="1"/>
</dbReference>
<evidence type="ECO:0008006" key="9">
    <source>
        <dbReference type="Google" id="ProtNLM"/>
    </source>
</evidence>
<evidence type="ECO:0000256" key="5">
    <source>
        <dbReference type="PIRSR" id="PIRSR602401-1"/>
    </source>
</evidence>
<dbReference type="GO" id="GO:0005506">
    <property type="term" value="F:iron ion binding"/>
    <property type="evidence" value="ECO:0007669"/>
    <property type="project" value="InterPro"/>
</dbReference>
<sequence length="501" mass="56878">MAIIWIAFHLLKMIYNISPIHPLYHIPGPKLAAVSYLEELYHDVILHGRYTHEIRKMHKRYGPIVRINPNEVHCNDPSFVDEIYAVGGRKRDKPIHQVNMTVIRNSGFGTVDHDLHRARRSSVAKFFSRGMIARLEGDIAAMTQKMCDKILAQGAAPFDVAVACSNLTTDVISGYCFGETFGLLDRPGWKPNFRDPTMSTLRYMFMFRFWPFLKGPTKIGVWFVDMLPDETALLVRTMQIDIPAKVKKAIDDWNAGIVYEKPTIVGAIMDSDLSAEEKRPERVADDALAVVGAGTETTAWALAVITYHLKTMPEMLERLNNELQEVVHDPRQLPSWTVLERLPYLSAVIQEGLRLSLGVSGRTARIPTEESLSYRGKWQGKEVHHVLPKGYAIGMTSAITHYDEAVFEDPMKFDPERWLRPERRKVLDSGMLMFSKGSRACLGMNLALCELHLALVALTLRVFPHIRLYQTTEEDLRYDYDMLIPMPKVGTNGVRAILATE</sequence>
<evidence type="ECO:0000256" key="1">
    <source>
        <dbReference type="ARBA" id="ARBA00001971"/>
    </source>
</evidence>
<dbReference type="InterPro" id="IPR036396">
    <property type="entry name" value="Cyt_P450_sf"/>
</dbReference>
<evidence type="ECO:0000313" key="7">
    <source>
        <dbReference type="EMBL" id="ETS73558.1"/>
    </source>
</evidence>
<evidence type="ECO:0000256" key="6">
    <source>
        <dbReference type="RuleBase" id="RU000461"/>
    </source>
</evidence>
<comment type="similarity">
    <text evidence="6">Belongs to the cytochrome P450 family.</text>
</comment>
<comment type="cofactor">
    <cofactor evidence="1 5">
        <name>heme</name>
        <dbReference type="ChEBI" id="CHEBI:30413"/>
    </cofactor>
</comment>
<dbReference type="GO" id="GO:0004497">
    <property type="term" value="F:monooxygenase activity"/>
    <property type="evidence" value="ECO:0007669"/>
    <property type="project" value="UniProtKB-KW"/>
</dbReference>
<organism evidence="7 8">
    <name type="scientific">Pestalotiopsis fici (strain W106-1 / CGMCC3.15140)</name>
    <dbReference type="NCBI Taxonomy" id="1229662"/>
    <lineage>
        <taxon>Eukaryota</taxon>
        <taxon>Fungi</taxon>
        <taxon>Dikarya</taxon>
        <taxon>Ascomycota</taxon>
        <taxon>Pezizomycotina</taxon>
        <taxon>Sordariomycetes</taxon>
        <taxon>Xylariomycetidae</taxon>
        <taxon>Amphisphaeriales</taxon>
        <taxon>Sporocadaceae</taxon>
        <taxon>Pestalotiopsis</taxon>
    </lineage>
</organism>
<protein>
    <recommendedName>
        <fullName evidence="9">Trichodiene oxygenase</fullName>
    </recommendedName>
</protein>
<reference evidence="8" key="1">
    <citation type="journal article" date="2015" name="BMC Genomics">
        <title>Genomic and transcriptomic analysis of the endophytic fungus Pestalotiopsis fici reveals its lifestyle and high potential for synthesis of natural products.</title>
        <authorList>
            <person name="Wang X."/>
            <person name="Zhang X."/>
            <person name="Liu L."/>
            <person name="Xiang M."/>
            <person name="Wang W."/>
            <person name="Sun X."/>
            <person name="Che Y."/>
            <person name="Guo L."/>
            <person name="Liu G."/>
            <person name="Guo L."/>
            <person name="Wang C."/>
            <person name="Yin W.B."/>
            <person name="Stadler M."/>
            <person name="Zhang X."/>
            <person name="Liu X."/>
        </authorList>
    </citation>
    <scope>NUCLEOTIDE SEQUENCE [LARGE SCALE GENOMIC DNA]</scope>
    <source>
        <strain evidence="8">W106-1 / CGMCC3.15140</strain>
    </source>
</reference>
<dbReference type="CDD" id="cd11062">
    <property type="entry name" value="CYP58-like"/>
    <property type="match status" value="1"/>
</dbReference>
<dbReference type="HOGENOM" id="CLU_001570_14_4_1"/>
<evidence type="ECO:0000256" key="4">
    <source>
        <dbReference type="ARBA" id="ARBA00023004"/>
    </source>
</evidence>
<dbReference type="PROSITE" id="PS00086">
    <property type="entry name" value="CYTOCHROME_P450"/>
    <property type="match status" value="1"/>
</dbReference>
<dbReference type="OrthoDB" id="3945418at2759"/>
<keyword evidence="3 5" id="KW-0479">Metal-binding</keyword>
<dbReference type="KEGG" id="pfy:PFICI_14504"/>
<dbReference type="Pfam" id="PF00067">
    <property type="entry name" value="p450"/>
    <property type="match status" value="1"/>
</dbReference>
<dbReference type="InParanoid" id="W3WI42"/>
<keyword evidence="6" id="KW-0503">Monooxygenase</keyword>
<keyword evidence="6" id="KW-0560">Oxidoreductase</keyword>
<dbReference type="OMA" id="TSAITHY"/>
<dbReference type="Proteomes" id="UP000030651">
    <property type="component" value="Unassembled WGS sequence"/>
</dbReference>